<dbReference type="Pfam" id="PF10990">
    <property type="entry name" value="DUF2809"/>
    <property type="match status" value="1"/>
</dbReference>
<dbReference type="KEGG" id="afla:FHG64_01320"/>
<dbReference type="Proteomes" id="UP000309016">
    <property type="component" value="Chromosome"/>
</dbReference>
<feature type="transmembrane region" description="Helical" evidence="1">
    <location>
        <begin position="33"/>
        <end position="52"/>
    </location>
</feature>
<protein>
    <submittedName>
        <fullName evidence="2">DUF2809 domain-containing protein</fullName>
    </submittedName>
</protein>
<name>A0A5B7X0N0_9FLAO</name>
<proteinExistence type="predicted"/>
<dbReference type="EMBL" id="CP040812">
    <property type="protein sequence ID" value="QCY68143.1"/>
    <property type="molecule type" value="Genomic_DNA"/>
</dbReference>
<keyword evidence="1" id="KW-1133">Transmembrane helix</keyword>
<dbReference type="RefSeq" id="WP_139064719.1">
    <property type="nucleotide sequence ID" value="NZ_CP040812.1"/>
</dbReference>
<evidence type="ECO:0000313" key="2">
    <source>
        <dbReference type="EMBL" id="QCY68143.1"/>
    </source>
</evidence>
<keyword evidence="1" id="KW-0472">Membrane</keyword>
<evidence type="ECO:0000256" key="1">
    <source>
        <dbReference type="SAM" id="Phobius"/>
    </source>
</evidence>
<dbReference type="InterPro" id="IPR021257">
    <property type="entry name" value="DUF2809"/>
</dbReference>
<dbReference type="AlphaFoldDB" id="A0A5B7X0N0"/>
<gene>
    <name evidence="2" type="ORF">FHG64_01320</name>
</gene>
<evidence type="ECO:0000313" key="3">
    <source>
        <dbReference type="Proteomes" id="UP000309016"/>
    </source>
</evidence>
<dbReference type="OrthoDB" id="5360192at2"/>
<sequence length="126" mass="14756">MLRFHPVYFLLTILFLTIEIIIAVYVNDRIIRPYLGDMLVVILIYCFVRTFLRMGVNSAILLVLGIAFVVEVLQYFNLIKFLEFQDSALAKTILGNTFSYEDLGMYLLGGFVIWGTEMFHRKRRFV</sequence>
<accession>A0A5B7X0N0</accession>
<feature type="transmembrane region" description="Helical" evidence="1">
    <location>
        <begin position="59"/>
        <end position="76"/>
    </location>
</feature>
<reference evidence="2 3" key="1">
    <citation type="submission" date="2019-06" db="EMBL/GenBank/DDBJ databases">
        <title>Complete genome sequence of Antarcticibacterium flavum KCTC 52984T from an Antarctic marine sediment.</title>
        <authorList>
            <person name="Lee Y.M."/>
            <person name="Shin S.C."/>
        </authorList>
    </citation>
    <scope>NUCLEOTIDE SEQUENCE [LARGE SCALE GENOMIC DNA]</scope>
    <source>
        <strain evidence="2 3">KCTC 52984</strain>
    </source>
</reference>
<feature type="transmembrane region" description="Helical" evidence="1">
    <location>
        <begin position="7"/>
        <end position="27"/>
    </location>
</feature>
<keyword evidence="1" id="KW-0812">Transmembrane</keyword>
<keyword evidence="3" id="KW-1185">Reference proteome</keyword>
<feature type="transmembrane region" description="Helical" evidence="1">
    <location>
        <begin position="103"/>
        <end position="120"/>
    </location>
</feature>
<organism evidence="2 3">
    <name type="scientific">Antarcticibacterium flavum</name>
    <dbReference type="NCBI Taxonomy" id="2058175"/>
    <lineage>
        <taxon>Bacteria</taxon>
        <taxon>Pseudomonadati</taxon>
        <taxon>Bacteroidota</taxon>
        <taxon>Flavobacteriia</taxon>
        <taxon>Flavobacteriales</taxon>
        <taxon>Flavobacteriaceae</taxon>
        <taxon>Antarcticibacterium</taxon>
    </lineage>
</organism>